<dbReference type="InterPro" id="IPR020846">
    <property type="entry name" value="MFS_dom"/>
</dbReference>
<dbReference type="VEuPathDB" id="FungiDB:F503_01669"/>
<keyword evidence="2" id="KW-0813">Transport</keyword>
<accession>S3BS93</accession>
<protein>
    <submittedName>
        <fullName evidence="10">Phosphate h+ symporter</fullName>
    </submittedName>
</protein>
<dbReference type="PROSITE" id="PS00217">
    <property type="entry name" value="SUGAR_TRANSPORT_2"/>
    <property type="match status" value="1"/>
</dbReference>
<dbReference type="HOGENOM" id="CLU_001265_46_14_1"/>
<feature type="domain" description="Major facilitator superfamily (MFS) profile" evidence="9">
    <location>
        <begin position="59"/>
        <end position="577"/>
    </location>
</feature>
<dbReference type="InterPro" id="IPR036259">
    <property type="entry name" value="MFS_trans_sf"/>
</dbReference>
<dbReference type="EMBL" id="KE148183">
    <property type="protein sequence ID" value="EPE02231.1"/>
    <property type="molecule type" value="Genomic_DNA"/>
</dbReference>
<proteinExistence type="predicted"/>
<feature type="compositionally biased region" description="Low complexity" evidence="7">
    <location>
        <begin position="591"/>
        <end position="601"/>
    </location>
</feature>
<evidence type="ECO:0000256" key="7">
    <source>
        <dbReference type="SAM" id="MobiDB-lite"/>
    </source>
</evidence>
<dbReference type="Pfam" id="PF00083">
    <property type="entry name" value="Sugar_tr"/>
    <property type="match status" value="1"/>
</dbReference>
<feature type="transmembrane region" description="Helical" evidence="8">
    <location>
        <begin position="187"/>
        <end position="207"/>
    </location>
</feature>
<feature type="compositionally biased region" description="Low complexity" evidence="7">
    <location>
        <begin position="770"/>
        <end position="787"/>
    </location>
</feature>
<feature type="transmembrane region" description="Helical" evidence="8">
    <location>
        <begin position="475"/>
        <end position="496"/>
    </location>
</feature>
<feature type="transmembrane region" description="Helical" evidence="8">
    <location>
        <begin position="157"/>
        <end position="175"/>
    </location>
</feature>
<evidence type="ECO:0000256" key="6">
    <source>
        <dbReference type="ARBA" id="ARBA00023136"/>
    </source>
</evidence>
<keyword evidence="5 8" id="KW-1133">Transmembrane helix</keyword>
<keyword evidence="11" id="KW-1185">Reference proteome</keyword>
<evidence type="ECO:0000256" key="2">
    <source>
        <dbReference type="ARBA" id="ARBA00022448"/>
    </source>
</evidence>
<dbReference type="STRING" id="1262450.S3BS93"/>
<dbReference type="OrthoDB" id="433512at2759"/>
<dbReference type="eggNOG" id="KOG0252">
    <property type="taxonomic scope" value="Eukaryota"/>
</dbReference>
<dbReference type="InterPro" id="IPR005828">
    <property type="entry name" value="MFS_sugar_transport-like"/>
</dbReference>
<dbReference type="InterPro" id="IPR004738">
    <property type="entry name" value="Phos_permease"/>
</dbReference>
<feature type="transmembrane region" description="Helical" evidence="8">
    <location>
        <begin position="516"/>
        <end position="533"/>
    </location>
</feature>
<dbReference type="OMA" id="GLYHVRA"/>
<feature type="transmembrane region" description="Helical" evidence="8">
    <location>
        <begin position="219"/>
        <end position="246"/>
    </location>
</feature>
<feature type="region of interest" description="Disordered" evidence="7">
    <location>
        <begin position="726"/>
        <end position="833"/>
    </location>
</feature>
<reference evidence="10 11" key="1">
    <citation type="journal article" date="2013" name="BMC Genomics">
        <title>The genome and transcriptome of the pine saprophyte Ophiostoma piceae, and a comparison with the bark beetle-associated pine pathogen Grosmannia clavigera.</title>
        <authorList>
            <person name="Haridas S."/>
            <person name="Wang Y."/>
            <person name="Lim L."/>
            <person name="Massoumi Alamouti S."/>
            <person name="Jackman S."/>
            <person name="Docking R."/>
            <person name="Robertson G."/>
            <person name="Birol I."/>
            <person name="Bohlmann J."/>
            <person name="Breuil C."/>
        </authorList>
    </citation>
    <scope>NUCLEOTIDE SEQUENCE [LARGE SCALE GENOMIC DNA]</scope>
    <source>
        <strain evidence="10 11">UAMH 11346</strain>
    </source>
</reference>
<feature type="region of interest" description="Disordered" evidence="7">
    <location>
        <begin position="588"/>
        <end position="630"/>
    </location>
</feature>
<feature type="transmembrane region" description="Helical" evidence="8">
    <location>
        <begin position="412"/>
        <end position="437"/>
    </location>
</feature>
<dbReference type="PANTHER" id="PTHR24064">
    <property type="entry name" value="SOLUTE CARRIER FAMILY 22 MEMBER"/>
    <property type="match status" value="1"/>
</dbReference>
<sequence length="902" mass="96002">MEMLPEPAIPVNAGRTYGGNRAFHNFANDYSHISDPNLRRRLALSEIDKVPFGLYHVRAVAVAGVGFFLDSYDIFAISMVTNFWGLVFWGGGDGAEASSTTSATAAAIAATYGYGNNAGSLPDPVNQALKASTSAGIIIGQLMFGWLADNIGRRRMYGVELVIIILSTLSCALASPSPAISSTGILVFWRVVMGIGIGGDYPLSSVITSEFAPTRWRGAMMASVFSMQGMGQLASAIVALVATAAFRSEFIGITNASECGASCRTAADRCWRIIIGFGALPACFALYYRVTIPETPRYTFDVAHDVEKADADIRAYMASQPHGEVDPVVQARLKKAASPVMASGPSASVPPASWSDMKHYFWGRGNAHNIRILFGTMFSWFFLDLAYYGLALNNSVVLEAIGYAKGDNLYTVLYNNAVGTIILACAGSLPGYWTAVLTIDTFGRKPLQVFGFLILTILFCVLGFAFHLLSETAMLALYVVAQFFFNWGPNTTTFIVPGECFPTRYRSTAHGMSAAMGKLGAILAQVISIPILSKDAPPDCTTSSKNCSPWLNRLMQIFALFMLCGTLVSIFCIPETKGITLEELAGEAPTSYNSGRNGSIGRSRRMPPGKPGDDHSPSASGSGSGASSAIKDSLKWNPFAGGQPAGFVYPRIGGGSSRRHRRRRIFGRSSAPQQNTNRNNAARGGRDDDDDDATRIGIMRSPDLAARGENNEGTCGELAASVAGSIRGSRRHAPNRASSGRQLLSRSDTATNTLASGANSVAASSHNRDSAASTATTNTNANTNSNTEGGRRANWASNVHPLHPAFRSRSRDFDEGDENEPYGSYGGGGLRNPPRAATAMSGMSAGGTGRMDDDEILSTAAAGLGTGMFPGWGAGWGRIDREHVGTSNLEDIRLRDVGQLLK</sequence>
<dbReference type="CDD" id="cd17364">
    <property type="entry name" value="MFS_PhT"/>
    <property type="match status" value="1"/>
</dbReference>
<name>S3BS93_OPHP1</name>
<keyword evidence="3" id="KW-0592">Phosphate transport</keyword>
<dbReference type="PROSITE" id="PS50850">
    <property type="entry name" value="MFS"/>
    <property type="match status" value="1"/>
</dbReference>
<feature type="compositionally biased region" description="Low complexity" evidence="7">
    <location>
        <begin position="667"/>
        <end position="683"/>
    </location>
</feature>
<evidence type="ECO:0000256" key="8">
    <source>
        <dbReference type="SAM" id="Phobius"/>
    </source>
</evidence>
<keyword evidence="4 8" id="KW-0812">Transmembrane</keyword>
<feature type="transmembrane region" description="Helical" evidence="8">
    <location>
        <begin position="372"/>
        <end position="392"/>
    </location>
</feature>
<evidence type="ECO:0000256" key="3">
    <source>
        <dbReference type="ARBA" id="ARBA00022592"/>
    </source>
</evidence>
<dbReference type="SUPFAM" id="SSF103473">
    <property type="entry name" value="MFS general substrate transporter"/>
    <property type="match status" value="1"/>
</dbReference>
<evidence type="ECO:0000256" key="1">
    <source>
        <dbReference type="ARBA" id="ARBA00004141"/>
    </source>
</evidence>
<gene>
    <name evidence="10" type="ORF">F503_01669</name>
</gene>
<feature type="transmembrane region" description="Helical" evidence="8">
    <location>
        <begin position="553"/>
        <end position="573"/>
    </location>
</feature>
<evidence type="ECO:0000313" key="10">
    <source>
        <dbReference type="EMBL" id="EPE02231.1"/>
    </source>
</evidence>
<evidence type="ECO:0000259" key="9">
    <source>
        <dbReference type="PROSITE" id="PS50850"/>
    </source>
</evidence>
<evidence type="ECO:0000256" key="4">
    <source>
        <dbReference type="ARBA" id="ARBA00022692"/>
    </source>
</evidence>
<feature type="transmembrane region" description="Helical" evidence="8">
    <location>
        <begin position="271"/>
        <end position="288"/>
    </location>
</feature>
<feature type="compositionally biased region" description="Basic residues" evidence="7">
    <location>
        <begin position="657"/>
        <end position="666"/>
    </location>
</feature>
<feature type="compositionally biased region" description="Low complexity" evidence="7">
    <location>
        <begin position="618"/>
        <end position="629"/>
    </location>
</feature>
<dbReference type="Gene3D" id="1.20.1250.20">
    <property type="entry name" value="MFS general substrate transporter like domains"/>
    <property type="match status" value="2"/>
</dbReference>
<dbReference type="NCBIfam" id="TIGR00887">
    <property type="entry name" value="2A0109"/>
    <property type="match status" value="1"/>
</dbReference>
<organism evidence="10 11">
    <name type="scientific">Ophiostoma piceae (strain UAMH 11346)</name>
    <name type="common">Sap stain fungus</name>
    <dbReference type="NCBI Taxonomy" id="1262450"/>
    <lineage>
        <taxon>Eukaryota</taxon>
        <taxon>Fungi</taxon>
        <taxon>Dikarya</taxon>
        <taxon>Ascomycota</taxon>
        <taxon>Pezizomycotina</taxon>
        <taxon>Sordariomycetes</taxon>
        <taxon>Sordariomycetidae</taxon>
        <taxon>Ophiostomatales</taxon>
        <taxon>Ophiostomataceae</taxon>
        <taxon>Ophiostoma</taxon>
    </lineage>
</organism>
<dbReference type="GO" id="GO:0006817">
    <property type="term" value="P:phosphate ion transport"/>
    <property type="evidence" value="ECO:0007669"/>
    <property type="project" value="UniProtKB-KW"/>
</dbReference>
<keyword evidence="6 8" id="KW-0472">Membrane</keyword>
<feature type="region of interest" description="Disordered" evidence="7">
    <location>
        <begin position="647"/>
        <end position="712"/>
    </location>
</feature>
<dbReference type="AlphaFoldDB" id="S3BS93"/>
<feature type="transmembrane region" description="Helical" evidence="8">
    <location>
        <begin position="449"/>
        <end position="469"/>
    </location>
</feature>
<dbReference type="InterPro" id="IPR005829">
    <property type="entry name" value="Sugar_transporter_CS"/>
</dbReference>
<dbReference type="GO" id="GO:0005315">
    <property type="term" value="F:phosphate transmembrane transporter activity"/>
    <property type="evidence" value="ECO:0007669"/>
    <property type="project" value="InterPro"/>
</dbReference>
<comment type="subcellular location">
    <subcellularLocation>
        <location evidence="1">Membrane</location>
        <topology evidence="1">Multi-pass membrane protein</topology>
    </subcellularLocation>
</comment>
<feature type="compositionally biased region" description="Polar residues" evidence="7">
    <location>
        <begin position="736"/>
        <end position="765"/>
    </location>
</feature>
<evidence type="ECO:0000313" key="11">
    <source>
        <dbReference type="Proteomes" id="UP000016923"/>
    </source>
</evidence>
<dbReference type="Proteomes" id="UP000016923">
    <property type="component" value="Unassembled WGS sequence"/>
</dbReference>
<dbReference type="GO" id="GO:0016020">
    <property type="term" value="C:membrane"/>
    <property type="evidence" value="ECO:0007669"/>
    <property type="project" value="UniProtKB-SubCell"/>
</dbReference>
<evidence type="ECO:0000256" key="5">
    <source>
        <dbReference type="ARBA" id="ARBA00022989"/>
    </source>
</evidence>